<dbReference type="PIRSF" id="PIRSF020269">
    <property type="entry name" value="DUF1121"/>
    <property type="match status" value="1"/>
</dbReference>
<protein>
    <submittedName>
        <fullName evidence="2">Uncharacterized ACR, YkgG family COG1556</fullName>
    </submittedName>
</protein>
<reference evidence="3" key="1">
    <citation type="submission" date="2016-11" db="EMBL/GenBank/DDBJ databases">
        <authorList>
            <person name="Varghese N."/>
            <person name="Submissions S."/>
        </authorList>
    </citation>
    <scope>NUCLEOTIDE SEQUENCE [LARGE SCALE GENOMIC DNA]</scope>
    <source>
        <strain evidence="3">DSM 15807</strain>
    </source>
</reference>
<name>A0A1M5QVL4_9BACT</name>
<dbReference type="Gene3D" id="3.40.50.10420">
    <property type="entry name" value="NagB/RpiA/CoA transferase-like"/>
    <property type="match status" value="1"/>
</dbReference>
<keyword evidence="3" id="KW-1185">Reference proteome</keyword>
<dbReference type="SUPFAM" id="SSF100950">
    <property type="entry name" value="NagB/RpiA/CoA transferase-like"/>
    <property type="match status" value="1"/>
</dbReference>
<dbReference type="InterPro" id="IPR009501">
    <property type="entry name" value="UCP020269"/>
</dbReference>
<proteinExistence type="predicted"/>
<feature type="domain" description="LUD" evidence="1">
    <location>
        <begin position="16"/>
        <end position="207"/>
    </location>
</feature>
<dbReference type="Proteomes" id="UP000242592">
    <property type="component" value="Unassembled WGS sequence"/>
</dbReference>
<dbReference type="Pfam" id="PF02589">
    <property type="entry name" value="LUD_dom"/>
    <property type="match status" value="1"/>
</dbReference>
<dbReference type="STRING" id="1123380.SAMN02745199_0165"/>
<dbReference type="PANTHER" id="PTHR36179:SF2">
    <property type="entry name" value="LUD DOMAIN-CONTAINING PROTEIN"/>
    <property type="match status" value="1"/>
</dbReference>
<sequence>MRKELLNWKNFTLASKLADNLEKKGHKVFIVKNGKEALEKLKELLPENSIVATGGSLTLSEIGGLELLRSGKYNFLDRYSAKTKEEKEEIERKAFLADYYICSANAITEDGKIVFLDGNGNRVAAVIYGPKNVILISSINKIVKDVPEARERIKFISPMNSKRLNLNTPCTQTAICVNCSSHQRICNYFVVIESGHRHPGRFKIILITEEELGL</sequence>
<dbReference type="InterPro" id="IPR037171">
    <property type="entry name" value="NagB/RpiA_transferase-like"/>
</dbReference>
<gene>
    <name evidence="2" type="ORF">SAMN02745199_0165</name>
</gene>
<accession>A0A1M5QVL4</accession>
<dbReference type="InterPro" id="IPR003741">
    <property type="entry name" value="LUD_dom"/>
</dbReference>
<organism evidence="2 3">
    <name type="scientific">Thermosipho atlanticus DSM 15807</name>
    <dbReference type="NCBI Taxonomy" id="1123380"/>
    <lineage>
        <taxon>Bacteria</taxon>
        <taxon>Thermotogati</taxon>
        <taxon>Thermotogota</taxon>
        <taxon>Thermotogae</taxon>
        <taxon>Thermotogales</taxon>
        <taxon>Fervidobacteriaceae</taxon>
        <taxon>Thermosipho</taxon>
    </lineage>
</organism>
<dbReference type="AlphaFoldDB" id="A0A1M5QVL4"/>
<evidence type="ECO:0000259" key="1">
    <source>
        <dbReference type="Pfam" id="PF02589"/>
    </source>
</evidence>
<evidence type="ECO:0000313" key="3">
    <source>
        <dbReference type="Proteomes" id="UP000242592"/>
    </source>
</evidence>
<dbReference type="EMBL" id="FQXN01000001">
    <property type="protein sequence ID" value="SHH18008.1"/>
    <property type="molecule type" value="Genomic_DNA"/>
</dbReference>
<dbReference type="PANTHER" id="PTHR36179">
    <property type="entry name" value="LUD_DOM DOMAIN-CONTAINING PROTEIN"/>
    <property type="match status" value="1"/>
</dbReference>
<evidence type="ECO:0000313" key="2">
    <source>
        <dbReference type="EMBL" id="SHH18008.1"/>
    </source>
</evidence>
<dbReference type="InterPro" id="IPR024185">
    <property type="entry name" value="FTHF_cligase-like_sf"/>
</dbReference>